<reference evidence="2" key="1">
    <citation type="journal article" date="2019" name="Int. J. Syst. Evol. Microbiol.">
        <title>The Global Catalogue of Microorganisms (GCM) 10K type strain sequencing project: providing services to taxonomists for standard genome sequencing and annotation.</title>
        <authorList>
            <consortium name="The Broad Institute Genomics Platform"/>
            <consortium name="The Broad Institute Genome Sequencing Center for Infectious Disease"/>
            <person name="Wu L."/>
            <person name="Ma J."/>
        </authorList>
    </citation>
    <scope>NUCLEOTIDE SEQUENCE [LARGE SCALE GENOMIC DNA]</scope>
    <source>
        <strain evidence="2">JCM 16924</strain>
    </source>
</reference>
<evidence type="ECO:0000313" key="2">
    <source>
        <dbReference type="Proteomes" id="UP001500456"/>
    </source>
</evidence>
<gene>
    <name evidence="1" type="ORF">GCM10022232_21200</name>
</gene>
<accession>A0ABP7QT22</accession>
<dbReference type="Proteomes" id="UP001500456">
    <property type="component" value="Unassembled WGS sequence"/>
</dbReference>
<evidence type="ECO:0000313" key="1">
    <source>
        <dbReference type="EMBL" id="GAA3987648.1"/>
    </source>
</evidence>
<proteinExistence type="predicted"/>
<comment type="caution">
    <text evidence="1">The sequence shown here is derived from an EMBL/GenBank/DDBJ whole genome shotgun (WGS) entry which is preliminary data.</text>
</comment>
<sequence length="64" mass="7004">MLAESAEKAVVAPASWRNLRRLTSDMAEGPLAWKVFDRPDGDGMRAKGVFQEHQTSGKGVMALM</sequence>
<organism evidence="1 2">
    <name type="scientific">Streptomyces plumbiresistens</name>
    <dbReference type="NCBI Taxonomy" id="511811"/>
    <lineage>
        <taxon>Bacteria</taxon>
        <taxon>Bacillati</taxon>
        <taxon>Actinomycetota</taxon>
        <taxon>Actinomycetes</taxon>
        <taxon>Kitasatosporales</taxon>
        <taxon>Streptomycetaceae</taxon>
        <taxon>Streptomyces</taxon>
    </lineage>
</organism>
<dbReference type="EMBL" id="BAAAZX010000004">
    <property type="protein sequence ID" value="GAA3987648.1"/>
    <property type="molecule type" value="Genomic_DNA"/>
</dbReference>
<name>A0ABP7QT22_9ACTN</name>
<keyword evidence="2" id="KW-1185">Reference proteome</keyword>
<protein>
    <submittedName>
        <fullName evidence="1">Uncharacterized protein</fullName>
    </submittedName>
</protein>